<proteinExistence type="predicted"/>
<dbReference type="Proteomes" id="UP001157418">
    <property type="component" value="Unassembled WGS sequence"/>
</dbReference>
<comment type="caution">
    <text evidence="1">The sequence shown here is derived from an EMBL/GenBank/DDBJ whole genome shotgun (WGS) entry which is preliminary data.</text>
</comment>
<reference evidence="1 2" key="1">
    <citation type="submission" date="2022-01" db="EMBL/GenBank/DDBJ databases">
        <authorList>
            <person name="Xiong W."/>
            <person name="Schranz E."/>
        </authorList>
    </citation>
    <scope>NUCLEOTIDE SEQUENCE [LARGE SCALE GENOMIC DNA]</scope>
</reference>
<dbReference type="EMBL" id="CAKMRJ010005523">
    <property type="protein sequence ID" value="CAH1445427.1"/>
    <property type="molecule type" value="Genomic_DNA"/>
</dbReference>
<dbReference type="AlphaFoldDB" id="A0AAU9P604"/>
<name>A0AAU9P604_9ASTR</name>
<evidence type="ECO:0000313" key="2">
    <source>
        <dbReference type="Proteomes" id="UP001157418"/>
    </source>
</evidence>
<protein>
    <submittedName>
        <fullName evidence="1">Uncharacterized protein</fullName>
    </submittedName>
</protein>
<sequence>MKEPCMAPGVESGKHVIREKNFTRKFVHGEPSTLLEHTQAMHAEVKSFLETDLASYIHLGDLDIEGLRQLCNDLDVEGKHIEANTSEALPSHTPHGMRLLSSSQLFIV</sequence>
<organism evidence="1 2">
    <name type="scientific">Lactuca virosa</name>
    <dbReference type="NCBI Taxonomy" id="75947"/>
    <lineage>
        <taxon>Eukaryota</taxon>
        <taxon>Viridiplantae</taxon>
        <taxon>Streptophyta</taxon>
        <taxon>Embryophyta</taxon>
        <taxon>Tracheophyta</taxon>
        <taxon>Spermatophyta</taxon>
        <taxon>Magnoliopsida</taxon>
        <taxon>eudicotyledons</taxon>
        <taxon>Gunneridae</taxon>
        <taxon>Pentapetalae</taxon>
        <taxon>asterids</taxon>
        <taxon>campanulids</taxon>
        <taxon>Asterales</taxon>
        <taxon>Asteraceae</taxon>
        <taxon>Cichorioideae</taxon>
        <taxon>Cichorieae</taxon>
        <taxon>Lactucinae</taxon>
        <taxon>Lactuca</taxon>
    </lineage>
</organism>
<accession>A0AAU9P604</accession>
<evidence type="ECO:0000313" key="1">
    <source>
        <dbReference type="EMBL" id="CAH1445427.1"/>
    </source>
</evidence>
<gene>
    <name evidence="1" type="ORF">LVIROSA_LOCUS31188</name>
</gene>
<keyword evidence="2" id="KW-1185">Reference proteome</keyword>